<evidence type="ECO:0000313" key="1">
    <source>
        <dbReference type="EMBL" id="ABZ07338.1"/>
    </source>
</evidence>
<dbReference type="EMBL" id="EU016598">
    <property type="protein sequence ID" value="ABZ07338.1"/>
    <property type="molecule type" value="Genomic_DNA"/>
</dbReference>
<reference evidence="1" key="1">
    <citation type="journal article" date="2008" name="ISME J.">
        <title>Genomic patterns of recombination, clonal divergence and environment in marine microbial populations.</title>
        <authorList>
            <person name="Konstantinidis K.T."/>
            <person name="Delong E.F."/>
        </authorList>
    </citation>
    <scope>NUCLEOTIDE SEQUENCE</scope>
</reference>
<proteinExistence type="predicted"/>
<organism evidence="1">
    <name type="scientific">uncultured marine crenarchaeote HF4000_ANIW133K13</name>
    <dbReference type="NCBI Taxonomy" id="455572"/>
    <lineage>
        <taxon>Archaea</taxon>
        <taxon>Nitrososphaerota</taxon>
        <taxon>Nitrososphaeria</taxon>
        <taxon>Nitrosopumilales</taxon>
        <taxon>environmental samples</taxon>
    </lineage>
</organism>
<sequence length="677" mass="74327">MRYLLLSVLVVCMVGMMIPSAFAEGEIGLDCPVKISTSNYEMIFECNKKLDVNKAILDSMFEDIHWISGSFNDAKLSNIKQNGSVGTATMEIPVVVTSLKSDIKFTKSSSNYQIDFLTGKLAGSKMSISVSMTSGFDGTPNMGSDISLNFSIKKKMCISFILINKCSEPNDVMYALDKGLVLLEPKAKIFQRDHPELISTPSSSNSSEQEKIHEEIKKAPEVKKIAKEFDLQPKKEYFPVATLPKTISGNDKITIETKYSVYLFGDDVALLTTVPYVTNEPILLEFYNAQKKLVLTDSIYPDSNGFGQKVYGLGNELPSLLFDKFTVFATYGDSKSSTSFELANFGATIELDRTYYTPTDRVYFTIVAPNLNRNANIVDTIGNDDSSTITISTDRNYLTNYKLVESGKSTGVFAGEITLVDYDQPTRGIGPTGGKLSAYVGDELQVWINVGSEDYVTTADILRFWFENARVVDEFGASVPKVTVGQQVLIAADIVNMEEKNQSFAYVMTVENSDGVAVAVEWGSGALDSGQSMSPALPWTSQVSGSYTVSVAVWKSVDDPTPLARMLTLEINVMDIDRKYTSSPVTTSEVPAWVKNNAGWWAEGQIPDSAFLQGIQFLIKEGIMVIPPTETSGSSESQEVPGWIKNNAEWWAAGQIDDSTFVSGIQYLVKVGIIKVS</sequence>
<accession>B3T429</accession>
<dbReference type="AlphaFoldDB" id="B3T429"/>
<gene>
    <name evidence="1" type="ORF">ALOHA_HF4000ANIW133K13ctg1g13</name>
</gene>
<name>B3T429_9ARCH</name>
<protein>
    <submittedName>
        <fullName evidence="1">Uncharacterized protein</fullName>
    </submittedName>
</protein>